<proteinExistence type="predicted"/>
<evidence type="ECO:0000313" key="3">
    <source>
        <dbReference type="Proteomes" id="UP000199668"/>
    </source>
</evidence>
<feature type="compositionally biased region" description="Basic residues" evidence="1">
    <location>
        <begin position="1"/>
        <end position="11"/>
    </location>
</feature>
<organism evidence="2 3">
    <name type="scientific">Salibacterium qingdaonense</name>
    <dbReference type="NCBI Taxonomy" id="266892"/>
    <lineage>
        <taxon>Bacteria</taxon>
        <taxon>Bacillati</taxon>
        <taxon>Bacillota</taxon>
        <taxon>Bacilli</taxon>
        <taxon>Bacillales</taxon>
        <taxon>Bacillaceae</taxon>
    </lineage>
</organism>
<accession>A0A1I4L2V4</accession>
<keyword evidence="3" id="KW-1185">Reference proteome</keyword>
<dbReference type="EMBL" id="FOTY01000006">
    <property type="protein sequence ID" value="SFL85206.1"/>
    <property type="molecule type" value="Genomic_DNA"/>
</dbReference>
<dbReference type="InterPro" id="IPR030911">
    <property type="entry name" value="Sec_acc_SLAP"/>
</dbReference>
<protein>
    <submittedName>
        <fullName evidence="2">Accessory Sec system S-layer assembly protein</fullName>
    </submittedName>
</protein>
<evidence type="ECO:0000313" key="2">
    <source>
        <dbReference type="EMBL" id="SFL85206.1"/>
    </source>
</evidence>
<evidence type="ECO:0000256" key="1">
    <source>
        <dbReference type="SAM" id="MobiDB-lite"/>
    </source>
</evidence>
<feature type="compositionally biased region" description="Polar residues" evidence="1">
    <location>
        <begin position="18"/>
        <end position="31"/>
    </location>
</feature>
<dbReference type="STRING" id="266892.SAMN04488054_106124"/>
<dbReference type="InterPro" id="IPR030910">
    <property type="entry name" value="SLAP_dom"/>
</dbReference>
<dbReference type="AlphaFoldDB" id="A0A1I4L2V4"/>
<gene>
    <name evidence="2" type="ORF">SAMN04488054_106124</name>
</gene>
<dbReference type="OrthoDB" id="1907642at2"/>
<dbReference type="Proteomes" id="UP000199668">
    <property type="component" value="Unassembled WGS sequence"/>
</dbReference>
<feature type="compositionally biased region" description="Basic and acidic residues" evidence="1">
    <location>
        <begin position="34"/>
        <end position="47"/>
    </location>
</feature>
<dbReference type="NCBIfam" id="TIGR04398">
    <property type="entry name" value="SLAP_DUP"/>
    <property type="match status" value="2"/>
</dbReference>
<dbReference type="NCBIfam" id="TIGR04399">
    <property type="entry name" value="acc_Sec_SLAP"/>
    <property type="match status" value="1"/>
</dbReference>
<dbReference type="RefSeq" id="WP_090926390.1">
    <property type="nucleotide sequence ID" value="NZ_FOTY01000006.1"/>
</dbReference>
<name>A0A1I4L2V4_9BACI</name>
<reference evidence="2 3" key="1">
    <citation type="submission" date="2016-10" db="EMBL/GenBank/DDBJ databases">
        <authorList>
            <person name="de Groot N.N."/>
        </authorList>
    </citation>
    <scope>NUCLEOTIDE SEQUENCE [LARGE SCALE GENOMIC DNA]</scope>
    <source>
        <strain evidence="2 3">CGMCC 1.6134</strain>
    </source>
</reference>
<feature type="region of interest" description="Disordered" evidence="1">
    <location>
        <begin position="1"/>
        <end position="47"/>
    </location>
</feature>
<sequence length="307" mass="34660">MLPFFRKKRDGKPKMEGNESTVSSEELLNETSDTEGREKQIDTDLSFHPDWDVSKEDQYSFQFLNMECPPLAPNQISLSGISLQHNEEQGSVQVTAFIRSSLNKTIKLHETTLVLLDSSEQVLGRKTMDLEEAGDIPPCSSRPWNMTFSEQELFTTDIPSEGWKLAFQLKPSSRKHSLDLQNSWEQSLAEKDKHELQNMVERLDPPKPGEVNFMGLKAVQKDNGDLHVTLLIRNGSEKNVTLEQIPLQVEDADGTTVAKGGFTMNDFGIKANTSKPWTFIFPSSMVQEGEIDLSSWKAYPIQKNTAH</sequence>